<dbReference type="RefSeq" id="WP_162048851.1">
    <property type="nucleotide sequence ID" value="NZ_AP019011.1"/>
</dbReference>
<reference evidence="2" key="1">
    <citation type="submission" date="2020-01" db="EMBL/GenBank/DDBJ databases">
        <title>Phosphoaccumulans saitamaens gen. nov., sp. nov., a polyphosphate accumulating bacterium isolated from surface river water.</title>
        <authorList>
            <person name="Watanabe K."/>
            <person name="Suda W."/>
        </authorList>
    </citation>
    <scope>NUCLEOTIDE SEQUENCE [LARGE SCALE GENOMIC DNA]</scope>
    <source>
        <strain evidence="2">ICHIAU1</strain>
    </source>
</reference>
<organism evidence="1 2">
    <name type="scientific">Fluviibacter phosphoraccumulans</name>
    <dbReference type="NCBI Taxonomy" id="1751046"/>
    <lineage>
        <taxon>Bacteria</taxon>
        <taxon>Pseudomonadati</taxon>
        <taxon>Pseudomonadota</taxon>
        <taxon>Betaproteobacteria</taxon>
        <taxon>Rhodocyclales</taxon>
        <taxon>Fluviibacteraceae</taxon>
        <taxon>Fluviibacter</taxon>
    </lineage>
</organism>
<dbReference type="Pfam" id="PF08895">
    <property type="entry name" value="DUF1840"/>
    <property type="match status" value="1"/>
</dbReference>
<proteinExistence type="predicted"/>
<evidence type="ECO:0000313" key="2">
    <source>
        <dbReference type="Proteomes" id="UP000463961"/>
    </source>
</evidence>
<dbReference type="AlphaFoldDB" id="A0A679I764"/>
<dbReference type="OrthoDB" id="5296629at2"/>
<gene>
    <name evidence="1" type="ORF">ICHIAU1_05000</name>
</gene>
<keyword evidence="2" id="KW-1185">Reference proteome</keyword>
<sequence>MLVRFFSQATANLLMFDDVARALLKVIGKTPTQRGVIIVDDMGPALVRLQAMIEQEKRVREGRERREELPIPDVGIEPHELVGLSVRAQPFIKMLTQAQREKKEITWEAPKDFAA</sequence>
<protein>
    <submittedName>
        <fullName evidence="1">Uncharacterized protein</fullName>
    </submittedName>
</protein>
<evidence type="ECO:0000313" key="1">
    <source>
        <dbReference type="EMBL" id="BBU68217.1"/>
    </source>
</evidence>
<dbReference type="Proteomes" id="UP000463961">
    <property type="component" value="Chromosome"/>
</dbReference>
<accession>A0A679I764</accession>
<name>A0A679I764_9RHOO</name>
<dbReference type="EMBL" id="AP022345">
    <property type="protein sequence ID" value="BBU68217.1"/>
    <property type="molecule type" value="Genomic_DNA"/>
</dbReference>
<dbReference type="InterPro" id="IPR014991">
    <property type="entry name" value="DUF1840"/>
</dbReference>